<comment type="pathway">
    <text evidence="3">Lipid metabolism; sphingolipid metabolism.</text>
</comment>
<dbReference type="Gene3D" id="3.40.640.10">
    <property type="entry name" value="Type I PLP-dependent aspartate aminotransferase-like (Major domain)"/>
    <property type="match status" value="1"/>
</dbReference>
<evidence type="ECO:0000256" key="10">
    <source>
        <dbReference type="ARBA" id="ARBA00023098"/>
    </source>
</evidence>
<dbReference type="AlphaFoldDB" id="A0A2S0MLG7"/>
<dbReference type="InterPro" id="IPR015424">
    <property type="entry name" value="PyrdxlP-dep_Trfase"/>
</dbReference>
<keyword evidence="8" id="KW-0746">Sphingolipid metabolism</keyword>
<dbReference type="FunFam" id="3.40.640.10:FF:000020">
    <property type="entry name" value="sphingosine-1-phosphate lyase 1"/>
    <property type="match status" value="1"/>
</dbReference>
<keyword evidence="11" id="KW-0472">Membrane</keyword>
<keyword evidence="16" id="KW-0808">Transferase</keyword>
<keyword evidence="12 15" id="KW-0456">Lyase</keyword>
<dbReference type="InterPro" id="IPR050477">
    <property type="entry name" value="GrpII_AminoAcid_Decarb"/>
</dbReference>
<proteinExistence type="inferred from homology"/>
<evidence type="ECO:0000256" key="6">
    <source>
        <dbReference type="ARBA" id="ARBA00022824"/>
    </source>
</evidence>
<evidence type="ECO:0000256" key="8">
    <source>
        <dbReference type="ARBA" id="ARBA00022919"/>
    </source>
</evidence>
<accession>A0A2S0MLG7</accession>
<dbReference type="GO" id="GO:0016830">
    <property type="term" value="F:carbon-carbon lyase activity"/>
    <property type="evidence" value="ECO:0007669"/>
    <property type="project" value="InterPro"/>
</dbReference>
<dbReference type="InterPro" id="IPR015422">
    <property type="entry name" value="PyrdxlP-dep_Trfase_small"/>
</dbReference>
<protein>
    <submittedName>
        <fullName evidence="16">Aspartate aminotransferase family protein</fullName>
    </submittedName>
</protein>
<evidence type="ECO:0000256" key="1">
    <source>
        <dbReference type="ARBA" id="ARBA00001933"/>
    </source>
</evidence>
<dbReference type="Pfam" id="PF00282">
    <property type="entry name" value="Pyridoxal_deC"/>
    <property type="match status" value="1"/>
</dbReference>
<evidence type="ECO:0000256" key="3">
    <source>
        <dbReference type="ARBA" id="ARBA00004760"/>
    </source>
</evidence>
<organism evidence="16 17">
    <name type="scientific">Pukyongiella litopenaei</name>
    <dbReference type="NCBI Taxonomy" id="2605946"/>
    <lineage>
        <taxon>Bacteria</taxon>
        <taxon>Pseudomonadati</taxon>
        <taxon>Pseudomonadota</taxon>
        <taxon>Alphaproteobacteria</taxon>
        <taxon>Rhodobacterales</taxon>
        <taxon>Paracoccaceae</taxon>
        <taxon>Pukyongiella</taxon>
    </lineage>
</organism>
<evidence type="ECO:0000256" key="2">
    <source>
        <dbReference type="ARBA" id="ARBA00004389"/>
    </source>
</evidence>
<keyword evidence="9" id="KW-1133">Transmembrane helix</keyword>
<evidence type="ECO:0000313" key="16">
    <source>
        <dbReference type="EMBL" id="AVO36735.1"/>
    </source>
</evidence>
<dbReference type="GO" id="GO:0016020">
    <property type="term" value="C:membrane"/>
    <property type="evidence" value="ECO:0007669"/>
    <property type="project" value="GOC"/>
</dbReference>
<sequence length="474" mass="50858">MTHARLPDQGRDAAAILDELDGFAAEDPAYRDGRIWSLVYHLDDAHDDFAHAAYRRYSSANGLNPAAFRSLKRMETDIVSMAAGILRGGPDTCGVLTAGGTESCLLAVKTYRDMARKTRRVSRPNMVIPATAHVAWFKAAEYFGVKPRLLPMTAGHATDIVKLARRIDRNTVMVLGSAPEYPHGTIDPIAEMAGIAAAKGVPVHVDACVGGFILPFMEMNGADLPDWDFRVPGVTSISADLHKYGYAAKGASLILYRDLDLLKHQMFVHQDWPGGVFASPALLGTRPGGAYAAAWAVMQKMGTDGYRDLARRTSEAVEALKAGIAATGGLAVIGNPQGPLLAYRSTDPDLNIFAVADRLEARGWSVNRVQNPDGIHAMVTARHREVTGAYLADLAQAVAEVRADPALADSGSAAAYGMMAHVPLRGMVKSRVLDIFAEMYRAGGGGGVDLHAGGEPGLIDRIATRYVRWKSRRG</sequence>
<keyword evidence="5" id="KW-0812">Transmembrane</keyword>
<evidence type="ECO:0000256" key="4">
    <source>
        <dbReference type="ARBA" id="ARBA00004991"/>
    </source>
</evidence>
<comment type="similarity">
    <text evidence="13">Belongs to the group II decarboxylase family. Sphingosine-1-phosphate lyase subfamily.</text>
</comment>
<dbReference type="PANTHER" id="PTHR42735">
    <property type="match status" value="1"/>
</dbReference>
<evidence type="ECO:0000256" key="5">
    <source>
        <dbReference type="ARBA" id="ARBA00022692"/>
    </source>
</evidence>
<keyword evidence="10" id="KW-0443">Lipid metabolism</keyword>
<dbReference type="SUPFAM" id="SSF53383">
    <property type="entry name" value="PLP-dependent transferases"/>
    <property type="match status" value="1"/>
</dbReference>
<keyword evidence="7 14" id="KW-0663">Pyridoxal phosphate</keyword>
<dbReference type="GO" id="GO:0008483">
    <property type="term" value="F:transaminase activity"/>
    <property type="evidence" value="ECO:0007669"/>
    <property type="project" value="UniProtKB-KW"/>
</dbReference>
<dbReference type="RefSeq" id="WP_106471050.1">
    <property type="nucleotide sequence ID" value="NZ_CP027665.1"/>
</dbReference>
<dbReference type="PANTHER" id="PTHR42735:SF6">
    <property type="entry name" value="SPHINGOSINE-1-PHOSPHATE LYASE 1"/>
    <property type="match status" value="1"/>
</dbReference>
<dbReference type="GO" id="GO:0006665">
    <property type="term" value="P:sphingolipid metabolic process"/>
    <property type="evidence" value="ECO:0007669"/>
    <property type="project" value="UniProtKB-KW"/>
</dbReference>
<dbReference type="GO" id="GO:0019752">
    <property type="term" value="P:carboxylic acid metabolic process"/>
    <property type="evidence" value="ECO:0007669"/>
    <property type="project" value="InterPro"/>
</dbReference>
<comment type="subcellular location">
    <subcellularLocation>
        <location evidence="2">Endoplasmic reticulum membrane</location>
        <topology evidence="2">Single-pass membrane protein</topology>
    </subcellularLocation>
</comment>
<dbReference type="GO" id="GO:0030170">
    <property type="term" value="F:pyridoxal phosphate binding"/>
    <property type="evidence" value="ECO:0007669"/>
    <property type="project" value="InterPro"/>
</dbReference>
<evidence type="ECO:0000256" key="14">
    <source>
        <dbReference type="PIRSR" id="PIRSR602129-50"/>
    </source>
</evidence>
<feature type="modified residue" description="N6-(pyridoxal phosphate)lysine" evidence="14">
    <location>
        <position position="243"/>
    </location>
</feature>
<keyword evidence="6" id="KW-0256">Endoplasmic reticulum</keyword>
<dbReference type="InterPro" id="IPR002129">
    <property type="entry name" value="PyrdxlP-dep_de-COase"/>
</dbReference>
<evidence type="ECO:0000256" key="15">
    <source>
        <dbReference type="RuleBase" id="RU000382"/>
    </source>
</evidence>
<keyword evidence="17" id="KW-1185">Reference proteome</keyword>
<evidence type="ECO:0000256" key="13">
    <source>
        <dbReference type="ARBA" id="ARBA00038302"/>
    </source>
</evidence>
<dbReference type="Proteomes" id="UP000237655">
    <property type="component" value="Chromosome"/>
</dbReference>
<gene>
    <name evidence="16" type="ORF">C6Y53_02860</name>
</gene>
<reference evidence="17" key="1">
    <citation type="submission" date="2018-03" db="EMBL/GenBank/DDBJ databases">
        <title>Genomic analysis of the strain SH-1 isolated from shrimp intestine.</title>
        <authorList>
            <person name="Kim Y.-S."/>
            <person name="Kim S.-E."/>
            <person name="Kim K.-H."/>
        </authorList>
    </citation>
    <scope>NUCLEOTIDE SEQUENCE [LARGE SCALE GENOMIC DNA]</scope>
    <source>
        <strain evidence="17">SH-1</strain>
    </source>
</reference>
<evidence type="ECO:0000256" key="9">
    <source>
        <dbReference type="ARBA" id="ARBA00022989"/>
    </source>
</evidence>
<evidence type="ECO:0000256" key="7">
    <source>
        <dbReference type="ARBA" id="ARBA00022898"/>
    </source>
</evidence>
<dbReference type="KEGG" id="thas:C6Y53_02860"/>
<dbReference type="InterPro" id="IPR015421">
    <property type="entry name" value="PyrdxlP-dep_Trfase_major"/>
</dbReference>
<keyword evidence="16" id="KW-0032">Aminotransferase</keyword>
<name>A0A2S0MLG7_9RHOB</name>
<dbReference type="Gene3D" id="3.90.1150.10">
    <property type="entry name" value="Aspartate Aminotransferase, domain 1"/>
    <property type="match status" value="1"/>
</dbReference>
<evidence type="ECO:0000313" key="17">
    <source>
        <dbReference type="Proteomes" id="UP000237655"/>
    </source>
</evidence>
<comment type="cofactor">
    <cofactor evidence="1 14 15">
        <name>pyridoxal 5'-phosphate</name>
        <dbReference type="ChEBI" id="CHEBI:597326"/>
    </cofactor>
</comment>
<dbReference type="Gene3D" id="6.10.140.2150">
    <property type="match status" value="1"/>
</dbReference>
<evidence type="ECO:0000256" key="11">
    <source>
        <dbReference type="ARBA" id="ARBA00023136"/>
    </source>
</evidence>
<evidence type="ECO:0000256" key="12">
    <source>
        <dbReference type="ARBA" id="ARBA00023239"/>
    </source>
</evidence>
<comment type="pathway">
    <text evidence="4">Sphingolipid metabolism.</text>
</comment>
<dbReference type="EMBL" id="CP027665">
    <property type="protein sequence ID" value="AVO36735.1"/>
    <property type="molecule type" value="Genomic_DNA"/>
</dbReference>